<dbReference type="PANTHER" id="PTHR21366:SF22">
    <property type="entry name" value="VOC DOMAIN-CONTAINING PROTEIN"/>
    <property type="match status" value="1"/>
</dbReference>
<dbReference type="SUPFAM" id="SSF54593">
    <property type="entry name" value="Glyoxalase/Bleomycin resistance protein/Dihydroxybiphenyl dioxygenase"/>
    <property type="match status" value="1"/>
</dbReference>
<reference evidence="2 3" key="1">
    <citation type="submission" date="2016-10" db="EMBL/GenBank/DDBJ databases">
        <authorList>
            <person name="Varghese N."/>
            <person name="Submissions S."/>
        </authorList>
    </citation>
    <scope>NUCLEOTIDE SEQUENCE [LARGE SCALE GENOMIC DNA]</scope>
    <source>
        <strain evidence="2 3">FF3</strain>
    </source>
</reference>
<name>A0A975W796_9RHOB</name>
<dbReference type="InterPro" id="IPR029068">
    <property type="entry name" value="Glyas_Bleomycin-R_OHBP_Dase"/>
</dbReference>
<protein>
    <submittedName>
        <fullName evidence="2">Glyoxalase-like domain-containing protein</fullName>
    </submittedName>
</protein>
<dbReference type="PROSITE" id="PS51819">
    <property type="entry name" value="VOC"/>
    <property type="match status" value="1"/>
</dbReference>
<accession>A0A975W796</accession>
<dbReference type="GeneID" id="80816963"/>
<evidence type="ECO:0000313" key="2">
    <source>
        <dbReference type="EMBL" id="SEI80661.1"/>
    </source>
</evidence>
<sequence>MSIPPKITGVLEAALYAADLDRAEAFYHGVLNMEVVLRLEQRHVFFRAGQTILLVFNPEETAKPSQNTRMPVPAHGAHGPGHVCFRASRDEISRWRAHVLDQGIAVDAEFDWPNGARSLYIRDPAGNSVEFAEPHLWF</sequence>
<dbReference type="Pfam" id="PF00903">
    <property type="entry name" value="Glyoxalase"/>
    <property type="match status" value="1"/>
</dbReference>
<keyword evidence="3" id="KW-1185">Reference proteome</keyword>
<feature type="domain" description="VOC" evidence="1">
    <location>
        <begin position="9"/>
        <end position="134"/>
    </location>
</feature>
<dbReference type="Proteomes" id="UP000182932">
    <property type="component" value="Unassembled WGS sequence"/>
</dbReference>
<dbReference type="EMBL" id="FNYY01000002">
    <property type="protein sequence ID" value="SEI80661.1"/>
    <property type="molecule type" value="Genomic_DNA"/>
</dbReference>
<gene>
    <name evidence="2" type="ORF">SAMN04487940_10292</name>
</gene>
<organism evidence="2 3">
    <name type="scientific">Marinovum algicola</name>
    <dbReference type="NCBI Taxonomy" id="42444"/>
    <lineage>
        <taxon>Bacteria</taxon>
        <taxon>Pseudomonadati</taxon>
        <taxon>Pseudomonadota</taxon>
        <taxon>Alphaproteobacteria</taxon>
        <taxon>Rhodobacterales</taxon>
        <taxon>Roseobacteraceae</taxon>
        <taxon>Marinovum</taxon>
    </lineage>
</organism>
<dbReference type="AlphaFoldDB" id="A0A975W796"/>
<dbReference type="InterPro" id="IPR037523">
    <property type="entry name" value="VOC_core"/>
</dbReference>
<dbReference type="PANTHER" id="PTHR21366">
    <property type="entry name" value="GLYOXALASE FAMILY PROTEIN"/>
    <property type="match status" value="1"/>
</dbReference>
<dbReference type="Gene3D" id="3.10.180.10">
    <property type="entry name" value="2,3-Dihydroxybiphenyl 1,2-Dioxygenase, domain 1"/>
    <property type="match status" value="1"/>
</dbReference>
<dbReference type="InterPro" id="IPR050383">
    <property type="entry name" value="GlyoxalaseI/FosfomycinResist"/>
</dbReference>
<proteinExistence type="predicted"/>
<evidence type="ECO:0000259" key="1">
    <source>
        <dbReference type="PROSITE" id="PS51819"/>
    </source>
</evidence>
<dbReference type="RefSeq" id="WP_074834982.1">
    <property type="nucleotide sequence ID" value="NZ_CATLQZ010000001.1"/>
</dbReference>
<dbReference type="InterPro" id="IPR004360">
    <property type="entry name" value="Glyas_Fos-R_dOase_dom"/>
</dbReference>
<evidence type="ECO:0000313" key="3">
    <source>
        <dbReference type="Proteomes" id="UP000182932"/>
    </source>
</evidence>
<comment type="caution">
    <text evidence="2">The sequence shown here is derived from an EMBL/GenBank/DDBJ whole genome shotgun (WGS) entry which is preliminary data.</text>
</comment>